<sequence length="87" mass="9976">MQQLVYLNLPFAADQGVRSRARSFHRHCEELLRRSNPDCLRGKTLDCFAALAMTEFVATRRATPPAPSFPCRDRICPRSRCLPARAW</sequence>
<name>A0ABY0DW14_9BRAD</name>
<organism evidence="1 2">
    <name type="scientific">Bradyrhizobium zhanjiangense</name>
    <dbReference type="NCBI Taxonomy" id="1325107"/>
    <lineage>
        <taxon>Bacteria</taxon>
        <taxon>Pseudomonadati</taxon>
        <taxon>Pseudomonadota</taxon>
        <taxon>Alphaproteobacteria</taxon>
        <taxon>Hyphomicrobiales</taxon>
        <taxon>Nitrobacteraceae</taxon>
        <taxon>Bradyrhizobium</taxon>
    </lineage>
</organism>
<accession>A0ABY0DW14</accession>
<evidence type="ECO:0000313" key="1">
    <source>
        <dbReference type="EMBL" id="RXG99854.1"/>
    </source>
</evidence>
<protein>
    <recommendedName>
        <fullName evidence="3">DUF982 domain-containing protein</fullName>
    </recommendedName>
</protein>
<evidence type="ECO:0008006" key="3">
    <source>
        <dbReference type="Google" id="ProtNLM"/>
    </source>
</evidence>
<reference evidence="1 2" key="1">
    <citation type="submission" date="2018-10" db="EMBL/GenBank/DDBJ databases">
        <title>Bradyrhizobium sp. nov., isolated from effective nodules of peanut in China.</title>
        <authorList>
            <person name="Li Y."/>
        </authorList>
    </citation>
    <scope>NUCLEOTIDE SEQUENCE [LARGE SCALE GENOMIC DNA]</scope>
    <source>
        <strain evidence="1 2">CCBAU 51781</strain>
    </source>
</reference>
<proteinExistence type="predicted"/>
<dbReference type="EMBL" id="RDRA01000001">
    <property type="protein sequence ID" value="RXG99854.1"/>
    <property type="molecule type" value="Genomic_DNA"/>
</dbReference>
<keyword evidence="2" id="KW-1185">Reference proteome</keyword>
<gene>
    <name evidence="1" type="ORF">EAS62_01320</name>
</gene>
<evidence type="ECO:0000313" key="2">
    <source>
        <dbReference type="Proteomes" id="UP000289946"/>
    </source>
</evidence>
<dbReference type="Proteomes" id="UP000289946">
    <property type="component" value="Unassembled WGS sequence"/>
</dbReference>
<comment type="caution">
    <text evidence="1">The sequence shown here is derived from an EMBL/GenBank/DDBJ whole genome shotgun (WGS) entry which is preliminary data.</text>
</comment>